<organism evidence="2">
    <name type="scientific">sediment metagenome</name>
    <dbReference type="NCBI Taxonomy" id="749907"/>
    <lineage>
        <taxon>unclassified sequences</taxon>
        <taxon>metagenomes</taxon>
        <taxon>ecological metagenomes</taxon>
    </lineage>
</organism>
<evidence type="ECO:0000256" key="1">
    <source>
        <dbReference type="SAM" id="MobiDB-lite"/>
    </source>
</evidence>
<comment type="caution">
    <text evidence="2">The sequence shown here is derived from an EMBL/GenBank/DDBJ whole genome shotgun (WGS) entry which is preliminary data.</text>
</comment>
<reference evidence="2" key="1">
    <citation type="submission" date="2010-07" db="EMBL/GenBank/DDBJ databases">
        <authorList>
            <consortium name="CONSOLIDER consortium CSD2007-00005"/>
            <person name="Guazzaroni M.-E."/>
            <person name="Richter M."/>
            <person name="Garcia-Salamanca A."/>
            <person name="Yarza P."/>
            <person name="Ferrer M."/>
        </authorList>
    </citation>
    <scope>NUCLEOTIDE SEQUENCE</scope>
</reference>
<dbReference type="AlphaFoldDB" id="D9PJR5"/>
<proteinExistence type="predicted"/>
<dbReference type="SUPFAM" id="SSF159127">
    <property type="entry name" value="HupF/HypC-like"/>
    <property type="match status" value="1"/>
</dbReference>
<feature type="region of interest" description="Disordered" evidence="1">
    <location>
        <begin position="72"/>
        <end position="102"/>
    </location>
</feature>
<feature type="region of interest" description="Disordered" evidence="1">
    <location>
        <begin position="1"/>
        <end position="20"/>
    </location>
</feature>
<name>D9PJR5_9ZZZZ</name>
<sequence length="102" mass="10646">MHRPRRTQAHRPGAGGPQPAGAWLLTFLGAAREVVPEEAARNTDRALDALVAVLAGDQAGIDDAFADLIGRTPELPEHLRSRGTGPSSGVPEDGPVPKEPSP</sequence>
<gene>
    <name evidence="2" type="ORF">LDC_1778</name>
</gene>
<protein>
    <submittedName>
        <fullName evidence="2">Hydrogenase expression/formation protein HupF</fullName>
    </submittedName>
</protein>
<dbReference type="EMBL" id="ADZX01000549">
    <property type="protein sequence ID" value="EFK96201.1"/>
    <property type="molecule type" value="Genomic_DNA"/>
</dbReference>
<accession>D9PJR5</accession>
<reference evidence="2" key="2">
    <citation type="journal article" date="2011" name="Microb. Ecol.">
        <title>Taxonomic and Functional Metagenomic Profiling of the Microbial Community in the Anoxic Sediment of a Sub-saline Shallow Lake (Laguna de Carrizo, Central Spain).</title>
        <authorList>
            <person name="Ferrer M."/>
            <person name="Guazzaroni M.E."/>
            <person name="Richter M."/>
            <person name="Garcia-Salamanca A."/>
            <person name="Yarza P."/>
            <person name="Suarez-Suarez A."/>
            <person name="Solano J."/>
            <person name="Alcaide M."/>
            <person name="van Dillewijn P."/>
            <person name="Molina-Henares M.A."/>
            <person name="Lopez-Cortes N."/>
            <person name="Al-Ramahi Y."/>
            <person name="Guerrero C."/>
            <person name="Acosta A."/>
            <person name="de Eugenio L.I."/>
            <person name="Martinez V."/>
            <person name="Marques S."/>
            <person name="Rojo F."/>
            <person name="Santero E."/>
            <person name="Genilloud O."/>
            <person name="Perez-Perez J."/>
            <person name="Rossello-Mora R."/>
            <person name="Ramos J.L."/>
        </authorList>
    </citation>
    <scope>NUCLEOTIDE SEQUENCE</scope>
</reference>
<evidence type="ECO:0000313" key="2">
    <source>
        <dbReference type="EMBL" id="EFK96201.1"/>
    </source>
</evidence>